<evidence type="ECO:0000259" key="2">
    <source>
        <dbReference type="Pfam" id="PF03000"/>
    </source>
</evidence>
<evidence type="ECO:0000256" key="1">
    <source>
        <dbReference type="SAM" id="MobiDB-lite"/>
    </source>
</evidence>
<dbReference type="Proteomes" id="UP000823775">
    <property type="component" value="Unassembled WGS sequence"/>
</dbReference>
<comment type="caution">
    <text evidence="3">The sequence shown here is derived from an EMBL/GenBank/DDBJ whole genome shotgun (WGS) entry which is preliminary data.</text>
</comment>
<dbReference type="Pfam" id="PF03000">
    <property type="entry name" value="NPH3"/>
    <property type="match status" value="1"/>
</dbReference>
<feature type="compositionally biased region" description="Basic and acidic residues" evidence="1">
    <location>
        <begin position="199"/>
        <end position="212"/>
    </location>
</feature>
<evidence type="ECO:0000313" key="3">
    <source>
        <dbReference type="EMBL" id="MCD9558598.1"/>
    </source>
</evidence>
<reference evidence="3 4" key="1">
    <citation type="journal article" date="2021" name="BMC Genomics">
        <title>Datura genome reveals duplications of psychoactive alkaloid biosynthetic genes and high mutation rate following tissue culture.</title>
        <authorList>
            <person name="Rajewski A."/>
            <person name="Carter-House D."/>
            <person name="Stajich J."/>
            <person name="Litt A."/>
        </authorList>
    </citation>
    <scope>NUCLEOTIDE SEQUENCE [LARGE SCALE GENOMIC DNA]</scope>
    <source>
        <strain evidence="3">AR-01</strain>
    </source>
</reference>
<organism evidence="3 4">
    <name type="scientific">Datura stramonium</name>
    <name type="common">Jimsonweed</name>
    <name type="synonym">Common thornapple</name>
    <dbReference type="NCBI Taxonomy" id="4076"/>
    <lineage>
        <taxon>Eukaryota</taxon>
        <taxon>Viridiplantae</taxon>
        <taxon>Streptophyta</taxon>
        <taxon>Embryophyta</taxon>
        <taxon>Tracheophyta</taxon>
        <taxon>Spermatophyta</taxon>
        <taxon>Magnoliopsida</taxon>
        <taxon>eudicotyledons</taxon>
        <taxon>Gunneridae</taxon>
        <taxon>Pentapetalae</taxon>
        <taxon>asterids</taxon>
        <taxon>lamiids</taxon>
        <taxon>Solanales</taxon>
        <taxon>Solanaceae</taxon>
        <taxon>Solanoideae</taxon>
        <taxon>Datureae</taxon>
        <taxon>Datura</taxon>
    </lineage>
</organism>
<feature type="compositionally biased region" description="Low complexity" evidence="1">
    <location>
        <begin position="129"/>
        <end position="141"/>
    </location>
</feature>
<gene>
    <name evidence="3" type="ORF">HAX54_016042</name>
</gene>
<feature type="region of interest" description="Disordered" evidence="1">
    <location>
        <begin position="122"/>
        <end position="145"/>
    </location>
</feature>
<feature type="region of interest" description="Disordered" evidence="1">
    <location>
        <begin position="189"/>
        <end position="212"/>
    </location>
</feature>
<sequence length="212" mass="23898">MHKLLGNESMLIQKLFNWPVSENGQEGTTDADVWNGICTEAMTQPVTDDWWVNNFHSIRGDQACARGDNGVAAKSERVAETRFLLGLLRTAMMLQASPSCRENLEREIGHGWFFVSDNTDNSQSTTLHGGNRNANTANGRGSSIDDMKERVVELEKECNSMKQEFKKVVKAKKRWNVFCGRKSEVRLNSVKPSKLQHPHVNEHKNHKNGDSS</sequence>
<dbReference type="EMBL" id="JACEIK010002031">
    <property type="protein sequence ID" value="MCD9558598.1"/>
    <property type="molecule type" value="Genomic_DNA"/>
</dbReference>
<keyword evidence="4" id="KW-1185">Reference proteome</keyword>
<accession>A0ABS8UI87</accession>
<feature type="domain" description="NPH3" evidence="2">
    <location>
        <begin position="76"/>
        <end position="110"/>
    </location>
</feature>
<dbReference type="InterPro" id="IPR027356">
    <property type="entry name" value="NPH3_dom"/>
</dbReference>
<proteinExistence type="predicted"/>
<name>A0ABS8UI87_DATST</name>
<protein>
    <recommendedName>
        <fullName evidence="2">NPH3 domain-containing protein</fullName>
    </recommendedName>
</protein>
<evidence type="ECO:0000313" key="4">
    <source>
        <dbReference type="Proteomes" id="UP000823775"/>
    </source>
</evidence>